<dbReference type="AlphaFoldDB" id="A0A0A8Z314"/>
<name>A0A0A8Z314_ARUDO</name>
<proteinExistence type="predicted"/>
<reference evidence="1" key="2">
    <citation type="journal article" date="2015" name="Data Brief">
        <title>Shoot transcriptome of the giant reed, Arundo donax.</title>
        <authorList>
            <person name="Barrero R.A."/>
            <person name="Guerrero F.D."/>
            <person name="Moolhuijzen P."/>
            <person name="Goolsby J.A."/>
            <person name="Tidwell J."/>
            <person name="Bellgard S.E."/>
            <person name="Bellgard M.I."/>
        </authorList>
    </citation>
    <scope>NUCLEOTIDE SEQUENCE</scope>
    <source>
        <tissue evidence="1">Shoot tissue taken approximately 20 cm above the soil surface</tissue>
    </source>
</reference>
<accession>A0A0A8Z314</accession>
<reference evidence="1" key="1">
    <citation type="submission" date="2014-09" db="EMBL/GenBank/DDBJ databases">
        <authorList>
            <person name="Magalhaes I.L.F."/>
            <person name="Oliveira U."/>
            <person name="Santos F.R."/>
            <person name="Vidigal T.H.D.A."/>
            <person name="Brescovit A.D."/>
            <person name="Santos A.J."/>
        </authorList>
    </citation>
    <scope>NUCLEOTIDE SEQUENCE</scope>
    <source>
        <tissue evidence="1">Shoot tissue taken approximately 20 cm above the soil surface</tissue>
    </source>
</reference>
<sequence>MGRLTDMGTRECHSSPVCLVSGSKSESLLLSGSTFQCAVK</sequence>
<protein>
    <submittedName>
        <fullName evidence="1">Uncharacterized protein</fullName>
    </submittedName>
</protein>
<evidence type="ECO:0000313" key="1">
    <source>
        <dbReference type="EMBL" id="JAD33181.1"/>
    </source>
</evidence>
<organism evidence="1">
    <name type="scientific">Arundo donax</name>
    <name type="common">Giant reed</name>
    <name type="synonym">Donax arundinaceus</name>
    <dbReference type="NCBI Taxonomy" id="35708"/>
    <lineage>
        <taxon>Eukaryota</taxon>
        <taxon>Viridiplantae</taxon>
        <taxon>Streptophyta</taxon>
        <taxon>Embryophyta</taxon>
        <taxon>Tracheophyta</taxon>
        <taxon>Spermatophyta</taxon>
        <taxon>Magnoliopsida</taxon>
        <taxon>Liliopsida</taxon>
        <taxon>Poales</taxon>
        <taxon>Poaceae</taxon>
        <taxon>PACMAD clade</taxon>
        <taxon>Arundinoideae</taxon>
        <taxon>Arundineae</taxon>
        <taxon>Arundo</taxon>
    </lineage>
</organism>
<dbReference type="EMBL" id="GBRH01264714">
    <property type="protein sequence ID" value="JAD33181.1"/>
    <property type="molecule type" value="Transcribed_RNA"/>
</dbReference>